<proteinExistence type="predicted"/>
<dbReference type="InterPro" id="IPR024271">
    <property type="entry name" value="DUF3782"/>
</dbReference>
<dbReference type="EMBL" id="QJPH01000203">
    <property type="protein sequence ID" value="PZN82765.1"/>
    <property type="molecule type" value="Genomic_DNA"/>
</dbReference>
<sequence>MSETTNQEIPNWAELHAMISELSKSQKETDQEMKETSRFIRELGKQIGALGNKFGSFTEGMALPAMNKIFRQTFGMDVVSPRLQAWKDGECLEMDVLAYANGEVNTAFIVEVKSHLREDSITQLLDILHRFPKFFPEHKGKKLFDILAAVDIPERLRNRVLSQGLYLARIQDEAFEVEIPKDFQPVDFSV</sequence>
<dbReference type="PANTHER" id="PTHR38753:SF1">
    <property type="entry name" value="SLR1441 PROTEIN"/>
    <property type="match status" value="1"/>
</dbReference>
<organism evidence="1 2">
    <name type="scientific">Candidatus Methylumidiphilus alinenensis</name>
    <dbReference type="NCBI Taxonomy" id="2202197"/>
    <lineage>
        <taxon>Bacteria</taxon>
        <taxon>Pseudomonadati</taxon>
        <taxon>Pseudomonadota</taxon>
        <taxon>Gammaproteobacteria</taxon>
        <taxon>Methylococcales</taxon>
        <taxon>Candidatus Methylumidiphilus</taxon>
    </lineage>
</organism>
<name>A0A2W4RFH4_9GAMM</name>
<dbReference type="PANTHER" id="PTHR38753">
    <property type="entry name" value="SLR1441 PROTEIN"/>
    <property type="match status" value="1"/>
</dbReference>
<dbReference type="AlphaFoldDB" id="A0A2W4RFH4"/>
<evidence type="ECO:0000313" key="2">
    <source>
        <dbReference type="Proteomes" id="UP000249396"/>
    </source>
</evidence>
<reference evidence="1 2" key="1">
    <citation type="journal article" date="2018" name="Aquat. Microb. Ecol.">
        <title>Gammaproteobacterial methanotrophs dominate.</title>
        <authorList>
            <person name="Rissanen A.J."/>
            <person name="Saarenheimo J."/>
            <person name="Tiirola M."/>
            <person name="Peura S."/>
            <person name="Aalto S.L."/>
            <person name="Karvinen A."/>
            <person name="Nykanen H."/>
        </authorList>
    </citation>
    <scope>NUCLEOTIDE SEQUENCE [LARGE SCALE GENOMIC DNA]</scope>
    <source>
        <strain evidence="1">AMbin10</strain>
    </source>
</reference>
<dbReference type="SUPFAM" id="SSF52980">
    <property type="entry name" value="Restriction endonuclease-like"/>
    <property type="match status" value="1"/>
</dbReference>
<evidence type="ECO:0000313" key="1">
    <source>
        <dbReference type="EMBL" id="PZN82765.1"/>
    </source>
</evidence>
<accession>A0A2W4RFH4</accession>
<dbReference type="Pfam" id="PF12644">
    <property type="entry name" value="DUF3782"/>
    <property type="match status" value="1"/>
</dbReference>
<comment type="caution">
    <text evidence="1">The sequence shown here is derived from an EMBL/GenBank/DDBJ whole genome shotgun (WGS) entry which is preliminary data.</text>
</comment>
<dbReference type="Proteomes" id="UP000249396">
    <property type="component" value="Unassembled WGS sequence"/>
</dbReference>
<gene>
    <name evidence="1" type="ORF">DM484_05755</name>
</gene>
<protein>
    <submittedName>
        <fullName evidence="1">DUF3782 domain-containing protein</fullName>
    </submittedName>
</protein>
<dbReference type="InterPro" id="IPR011335">
    <property type="entry name" value="Restrct_endonuc-II-like"/>
</dbReference>